<sequence length="103" mass="11393">MFIRLKHHNTSREDTPEGWTPGPWETVLGGLTFLLPAFSEEPFVGPFPAPSWPWLSPGQRQGGTDLLLQHLGQLAVLRLDGQQLVPVQQVASPLSVLFLKEPS</sequence>
<feature type="region of interest" description="Disordered" evidence="1">
    <location>
        <begin position="1"/>
        <end position="21"/>
    </location>
</feature>
<gene>
    <name evidence="2" type="ORF">E2C01_012481</name>
</gene>
<dbReference type="AlphaFoldDB" id="A0A5B7DDR8"/>
<dbReference type="EMBL" id="VSRR010000780">
    <property type="protein sequence ID" value="MPC19562.1"/>
    <property type="molecule type" value="Genomic_DNA"/>
</dbReference>
<name>A0A5B7DDR8_PORTR</name>
<evidence type="ECO:0000313" key="2">
    <source>
        <dbReference type="EMBL" id="MPC19562.1"/>
    </source>
</evidence>
<keyword evidence="3" id="KW-1185">Reference proteome</keyword>
<evidence type="ECO:0000313" key="3">
    <source>
        <dbReference type="Proteomes" id="UP000324222"/>
    </source>
</evidence>
<dbReference type="Proteomes" id="UP000324222">
    <property type="component" value="Unassembled WGS sequence"/>
</dbReference>
<evidence type="ECO:0000256" key="1">
    <source>
        <dbReference type="SAM" id="MobiDB-lite"/>
    </source>
</evidence>
<comment type="caution">
    <text evidence="2">The sequence shown here is derived from an EMBL/GenBank/DDBJ whole genome shotgun (WGS) entry which is preliminary data.</text>
</comment>
<organism evidence="2 3">
    <name type="scientific">Portunus trituberculatus</name>
    <name type="common">Swimming crab</name>
    <name type="synonym">Neptunus trituberculatus</name>
    <dbReference type="NCBI Taxonomy" id="210409"/>
    <lineage>
        <taxon>Eukaryota</taxon>
        <taxon>Metazoa</taxon>
        <taxon>Ecdysozoa</taxon>
        <taxon>Arthropoda</taxon>
        <taxon>Crustacea</taxon>
        <taxon>Multicrustacea</taxon>
        <taxon>Malacostraca</taxon>
        <taxon>Eumalacostraca</taxon>
        <taxon>Eucarida</taxon>
        <taxon>Decapoda</taxon>
        <taxon>Pleocyemata</taxon>
        <taxon>Brachyura</taxon>
        <taxon>Eubrachyura</taxon>
        <taxon>Portunoidea</taxon>
        <taxon>Portunidae</taxon>
        <taxon>Portuninae</taxon>
        <taxon>Portunus</taxon>
    </lineage>
</organism>
<accession>A0A5B7DDR8</accession>
<proteinExistence type="predicted"/>
<reference evidence="2 3" key="1">
    <citation type="submission" date="2019-05" db="EMBL/GenBank/DDBJ databases">
        <title>Another draft genome of Portunus trituberculatus and its Hox gene families provides insights of decapod evolution.</title>
        <authorList>
            <person name="Jeong J.-H."/>
            <person name="Song I."/>
            <person name="Kim S."/>
            <person name="Choi T."/>
            <person name="Kim D."/>
            <person name="Ryu S."/>
            <person name="Kim W."/>
        </authorList>
    </citation>
    <scope>NUCLEOTIDE SEQUENCE [LARGE SCALE GENOMIC DNA]</scope>
    <source>
        <tissue evidence="2">Muscle</tissue>
    </source>
</reference>
<protein>
    <submittedName>
        <fullName evidence="2">Uncharacterized protein</fullName>
    </submittedName>
</protein>